<sequence>MYRLPVTTLSSCHKFRRECNRCQRWISKRESESERTIMEESELSSTTVKHGVTGDGGGVGDLPPHSFLLDFFGMIKVMNITSSSIQMS</sequence>
<reference evidence="1 2" key="2">
    <citation type="journal article" date="2022" name="Mol. Ecol. Resour.">
        <title>The genomes of chicory, endive, great burdock and yacon provide insights into Asteraceae paleo-polyploidization history and plant inulin production.</title>
        <authorList>
            <person name="Fan W."/>
            <person name="Wang S."/>
            <person name="Wang H."/>
            <person name="Wang A."/>
            <person name="Jiang F."/>
            <person name="Liu H."/>
            <person name="Zhao H."/>
            <person name="Xu D."/>
            <person name="Zhang Y."/>
        </authorList>
    </citation>
    <scope>NUCLEOTIDE SEQUENCE [LARGE SCALE GENOMIC DNA]</scope>
    <source>
        <strain evidence="2">cv. Niubang</strain>
    </source>
</reference>
<evidence type="ECO:0000313" key="1">
    <source>
        <dbReference type="EMBL" id="KAI3733904.1"/>
    </source>
</evidence>
<dbReference type="EMBL" id="CM042050">
    <property type="protein sequence ID" value="KAI3733904.1"/>
    <property type="molecule type" value="Genomic_DNA"/>
</dbReference>
<proteinExistence type="predicted"/>
<reference evidence="2" key="1">
    <citation type="journal article" date="2022" name="Mol. Ecol. Resour.">
        <title>The genomes of chicory, endive, great burdock and yacon provide insights into Asteraceae palaeo-polyploidization history and plant inulin production.</title>
        <authorList>
            <person name="Fan W."/>
            <person name="Wang S."/>
            <person name="Wang H."/>
            <person name="Wang A."/>
            <person name="Jiang F."/>
            <person name="Liu H."/>
            <person name="Zhao H."/>
            <person name="Xu D."/>
            <person name="Zhang Y."/>
        </authorList>
    </citation>
    <scope>NUCLEOTIDE SEQUENCE [LARGE SCALE GENOMIC DNA]</scope>
    <source>
        <strain evidence="2">cv. Niubang</strain>
    </source>
</reference>
<organism evidence="1 2">
    <name type="scientific">Arctium lappa</name>
    <name type="common">Greater burdock</name>
    <name type="synonym">Lappa major</name>
    <dbReference type="NCBI Taxonomy" id="4217"/>
    <lineage>
        <taxon>Eukaryota</taxon>
        <taxon>Viridiplantae</taxon>
        <taxon>Streptophyta</taxon>
        <taxon>Embryophyta</taxon>
        <taxon>Tracheophyta</taxon>
        <taxon>Spermatophyta</taxon>
        <taxon>Magnoliopsida</taxon>
        <taxon>eudicotyledons</taxon>
        <taxon>Gunneridae</taxon>
        <taxon>Pentapetalae</taxon>
        <taxon>asterids</taxon>
        <taxon>campanulids</taxon>
        <taxon>Asterales</taxon>
        <taxon>Asteraceae</taxon>
        <taxon>Carduoideae</taxon>
        <taxon>Cardueae</taxon>
        <taxon>Arctiinae</taxon>
        <taxon>Arctium</taxon>
    </lineage>
</organism>
<dbReference type="Proteomes" id="UP001055879">
    <property type="component" value="Linkage Group LG04"/>
</dbReference>
<gene>
    <name evidence="1" type="ORF">L6452_13362</name>
</gene>
<comment type="caution">
    <text evidence="1">The sequence shown here is derived from an EMBL/GenBank/DDBJ whole genome shotgun (WGS) entry which is preliminary data.</text>
</comment>
<accession>A0ACB9CHY0</accession>
<keyword evidence="2" id="KW-1185">Reference proteome</keyword>
<protein>
    <submittedName>
        <fullName evidence="1">Uncharacterized protein</fullName>
    </submittedName>
</protein>
<evidence type="ECO:0000313" key="2">
    <source>
        <dbReference type="Proteomes" id="UP001055879"/>
    </source>
</evidence>
<name>A0ACB9CHY0_ARCLA</name>